<evidence type="ECO:0000256" key="5">
    <source>
        <dbReference type="ARBA" id="ARBA00012643"/>
    </source>
</evidence>
<evidence type="ECO:0000256" key="14">
    <source>
        <dbReference type="ARBA" id="ARBA00023288"/>
    </source>
</evidence>
<feature type="domain" description="Calcineurin-like phosphoesterase" evidence="21">
    <location>
        <begin position="156"/>
        <end position="369"/>
    </location>
</feature>
<evidence type="ECO:0000256" key="4">
    <source>
        <dbReference type="ARBA" id="ARBA00006654"/>
    </source>
</evidence>
<evidence type="ECO:0000256" key="1">
    <source>
        <dbReference type="ARBA" id="ARBA00000815"/>
    </source>
</evidence>
<dbReference type="GO" id="GO:0006196">
    <property type="term" value="P:AMP catabolic process"/>
    <property type="evidence" value="ECO:0007669"/>
    <property type="project" value="TreeGrafter"/>
</dbReference>
<keyword evidence="7" id="KW-0479">Metal-binding</keyword>
<name>A0A8D2JE64_VARKO</name>
<keyword evidence="11" id="KW-0862">Zinc</keyword>
<keyword evidence="13" id="KW-0325">Glycoprotein</keyword>
<dbReference type="PRINTS" id="PR01607">
    <property type="entry name" value="APYRASEFAMLY"/>
</dbReference>
<dbReference type="InterPro" id="IPR006179">
    <property type="entry name" value="5_nucleotidase/apyrase"/>
</dbReference>
<evidence type="ECO:0000313" key="24">
    <source>
        <dbReference type="Proteomes" id="UP000694545"/>
    </source>
</evidence>
<evidence type="ECO:0000256" key="7">
    <source>
        <dbReference type="ARBA" id="ARBA00022723"/>
    </source>
</evidence>
<feature type="compositionally biased region" description="Low complexity" evidence="19">
    <location>
        <begin position="97"/>
        <end position="120"/>
    </location>
</feature>
<evidence type="ECO:0000256" key="19">
    <source>
        <dbReference type="SAM" id="MobiDB-lite"/>
    </source>
</evidence>
<dbReference type="InterPro" id="IPR036907">
    <property type="entry name" value="5'-Nucleotdase_C_sf"/>
</dbReference>
<dbReference type="OMA" id="NYDCDSP"/>
<evidence type="ECO:0000256" key="2">
    <source>
        <dbReference type="ARBA" id="ARBA00001947"/>
    </source>
</evidence>
<evidence type="ECO:0000256" key="16">
    <source>
        <dbReference type="ARBA" id="ARBA00056068"/>
    </source>
</evidence>
<dbReference type="GO" id="GO:0098552">
    <property type="term" value="C:side of membrane"/>
    <property type="evidence" value="ECO:0007669"/>
    <property type="project" value="UniProtKB-KW"/>
</dbReference>
<dbReference type="GO" id="GO:0046872">
    <property type="term" value="F:metal ion binding"/>
    <property type="evidence" value="ECO:0007669"/>
    <property type="project" value="UniProtKB-KW"/>
</dbReference>
<evidence type="ECO:0000256" key="15">
    <source>
        <dbReference type="ARBA" id="ARBA00029793"/>
    </source>
</evidence>
<dbReference type="Pfam" id="PF02872">
    <property type="entry name" value="5_nucleotid_C"/>
    <property type="match status" value="1"/>
</dbReference>
<sequence length="702" mass="75964">MVGAVVQGVWFAFLRPPKAWHGKASVHRSSQACPSQKRATCLKGTVRKDRARQGGVARAGSQAGGRAGRQAAAPRRGARTDGAIRCGDRPSRAGLEGWRPGPARPPAAQRPSGRRPFSVAPAERAGAMGRRGAPLRLLLCAALLPAAAAAGLFELTVLHTNDVHARVEQTSRDSGKCSGRDCFGGVARRAAKVREVRRTHRNVLLLDAGDQYQGTVWFSFFKGWEVVRFMNLLGYDAMTLGNHEFDNGVDGLLDPLLKNINCSVVSANIKASKRLAKRIDGYYLPYKILKVGSERIGIVGYTTKETPVLSNPGQDLVFEDEVVALQPQVDKLTTLGVNKIIALGHSGFTVDKRIAQKVKGVDVVIGGHTNTFLYTGAPPSDEVPAGDYPFMVESDDGRQVPVVQAYAFGKYLGYLNITFDDKGNVVRAAGNPILLDSSIPEDPAVKAEVESMKLQLQNFSSQEIGKTIVYLNGTSQACRFRECNMGNLICDAVVYNNLRHPDDNEWNHVSMCIVNGGGIRGPINERNNNGTITLEELLSVLPFGGTFDLLQIKGSMLKAAFEHSVHRHGQGTGELLQVSGIKVLYDLTQKPGSRVVSLKVLCTDCRVPVYVPIQMEKTYKVLLPSFLAGGGDGYYMLKGAPSNHSSGDLDVDVVSNYITRMGRVFPAVEGRVMFSAGTVLQGHLYLLSGLFLLACLTTLSVF</sequence>
<evidence type="ECO:0000256" key="20">
    <source>
        <dbReference type="SAM" id="Phobius"/>
    </source>
</evidence>
<feature type="region of interest" description="Disordered" evidence="19">
    <location>
        <begin position="46"/>
        <end position="120"/>
    </location>
</feature>
<dbReference type="PANTHER" id="PTHR11575">
    <property type="entry name" value="5'-NUCLEOTIDASE-RELATED"/>
    <property type="match status" value="1"/>
</dbReference>
<evidence type="ECO:0000259" key="22">
    <source>
        <dbReference type="Pfam" id="PF02872"/>
    </source>
</evidence>
<evidence type="ECO:0000256" key="6">
    <source>
        <dbReference type="ARBA" id="ARBA00022622"/>
    </source>
</evidence>
<dbReference type="InterPro" id="IPR008334">
    <property type="entry name" value="5'-Nucleotdase_C"/>
</dbReference>
<evidence type="ECO:0000256" key="18">
    <source>
        <dbReference type="RuleBase" id="RU362119"/>
    </source>
</evidence>
<evidence type="ECO:0000256" key="9">
    <source>
        <dbReference type="ARBA" id="ARBA00022741"/>
    </source>
</evidence>
<evidence type="ECO:0000256" key="3">
    <source>
        <dbReference type="ARBA" id="ARBA00004589"/>
    </source>
</evidence>
<evidence type="ECO:0000259" key="21">
    <source>
        <dbReference type="Pfam" id="PF00149"/>
    </source>
</evidence>
<dbReference type="Ensembl" id="ENSVKKT00000012961.1">
    <property type="protein sequence ID" value="ENSVKKP00000012657.1"/>
    <property type="gene ID" value="ENSVKKG00000008610.1"/>
</dbReference>
<evidence type="ECO:0000313" key="23">
    <source>
        <dbReference type="Ensembl" id="ENSVKKP00000012657.1"/>
    </source>
</evidence>
<protein>
    <recommendedName>
        <fullName evidence="17">Snake venom 5'-nucleotidase</fullName>
        <ecNumber evidence="5">3.1.3.5</ecNumber>
    </recommendedName>
    <alternativeName>
        <fullName evidence="15">Ecto-5'-nucleotidase</fullName>
    </alternativeName>
</protein>
<evidence type="ECO:0000256" key="8">
    <source>
        <dbReference type="ARBA" id="ARBA00022729"/>
    </source>
</evidence>
<keyword evidence="14" id="KW-0449">Lipoprotein</keyword>
<keyword evidence="10 18" id="KW-0378">Hydrolase</keyword>
<keyword evidence="8" id="KW-0732">Signal</keyword>
<dbReference type="FunFam" id="3.90.780.10:FF:000001">
    <property type="entry name" value="NT5E isoform 3"/>
    <property type="match status" value="1"/>
</dbReference>
<dbReference type="InterPro" id="IPR004843">
    <property type="entry name" value="Calcineurin-like_PHP"/>
</dbReference>
<comment type="catalytic activity">
    <reaction evidence="1">
        <text>a ribonucleoside 5'-phosphate + H2O = a ribonucleoside + phosphate</text>
        <dbReference type="Rhea" id="RHEA:12484"/>
        <dbReference type="ChEBI" id="CHEBI:15377"/>
        <dbReference type="ChEBI" id="CHEBI:18254"/>
        <dbReference type="ChEBI" id="CHEBI:43474"/>
        <dbReference type="ChEBI" id="CHEBI:58043"/>
        <dbReference type="EC" id="3.1.3.5"/>
    </reaction>
</comment>
<evidence type="ECO:0000256" key="11">
    <source>
        <dbReference type="ARBA" id="ARBA00022833"/>
    </source>
</evidence>
<keyword evidence="20" id="KW-0812">Transmembrane</keyword>
<dbReference type="GO" id="GO:0005886">
    <property type="term" value="C:plasma membrane"/>
    <property type="evidence" value="ECO:0007669"/>
    <property type="project" value="TreeGrafter"/>
</dbReference>
<dbReference type="CDD" id="cd07409">
    <property type="entry name" value="MPP_CD73_N"/>
    <property type="match status" value="1"/>
</dbReference>
<keyword evidence="24" id="KW-1185">Reference proteome</keyword>
<feature type="domain" description="5'-Nucleotidase C-terminal" evidence="22">
    <location>
        <begin position="464"/>
        <end position="638"/>
    </location>
</feature>
<accession>A0A8D2JE64</accession>
<evidence type="ECO:0000256" key="13">
    <source>
        <dbReference type="ARBA" id="ARBA00023180"/>
    </source>
</evidence>
<dbReference type="EC" id="3.1.3.5" evidence="5"/>
<dbReference type="SUPFAM" id="SSF56300">
    <property type="entry name" value="Metallo-dependent phosphatases"/>
    <property type="match status" value="1"/>
</dbReference>
<organism evidence="23 24">
    <name type="scientific">Varanus komodoensis</name>
    <name type="common">Komodo dragon</name>
    <dbReference type="NCBI Taxonomy" id="61221"/>
    <lineage>
        <taxon>Eukaryota</taxon>
        <taxon>Metazoa</taxon>
        <taxon>Chordata</taxon>
        <taxon>Craniata</taxon>
        <taxon>Vertebrata</taxon>
        <taxon>Euteleostomi</taxon>
        <taxon>Lepidosauria</taxon>
        <taxon>Squamata</taxon>
        <taxon>Bifurcata</taxon>
        <taxon>Unidentata</taxon>
        <taxon>Episquamata</taxon>
        <taxon>Toxicofera</taxon>
        <taxon>Anguimorpha</taxon>
        <taxon>Paleoanguimorpha</taxon>
        <taxon>Varanoidea</taxon>
        <taxon>Varanidae</taxon>
        <taxon>Varanus</taxon>
    </lineage>
</organism>
<dbReference type="GO" id="GO:0000166">
    <property type="term" value="F:nucleotide binding"/>
    <property type="evidence" value="ECO:0007669"/>
    <property type="project" value="UniProtKB-KW"/>
</dbReference>
<comment type="similarity">
    <text evidence="4 18">Belongs to the 5'-nucleotidase family.</text>
</comment>
<evidence type="ECO:0000256" key="17">
    <source>
        <dbReference type="ARBA" id="ARBA00072291"/>
    </source>
</evidence>
<dbReference type="PROSITE" id="PS00786">
    <property type="entry name" value="5_NUCLEOTIDASE_2"/>
    <property type="match status" value="1"/>
</dbReference>
<keyword evidence="9 18" id="KW-0547">Nucleotide-binding</keyword>
<keyword evidence="20" id="KW-1133">Transmembrane helix</keyword>
<dbReference type="SUPFAM" id="SSF55816">
    <property type="entry name" value="5'-nucleotidase (syn. UDP-sugar hydrolase), C-terminal domain"/>
    <property type="match status" value="1"/>
</dbReference>
<dbReference type="Proteomes" id="UP000694545">
    <property type="component" value="Unplaced"/>
</dbReference>
<dbReference type="Gene3D" id="3.60.21.10">
    <property type="match status" value="1"/>
</dbReference>
<dbReference type="Gene3D" id="3.90.780.10">
    <property type="entry name" value="5'-Nucleotidase, C-terminal domain"/>
    <property type="match status" value="1"/>
</dbReference>
<evidence type="ECO:0000256" key="12">
    <source>
        <dbReference type="ARBA" id="ARBA00023136"/>
    </source>
</evidence>
<proteinExistence type="inferred from homology"/>
<dbReference type="InterPro" id="IPR029052">
    <property type="entry name" value="Metallo-depent_PP-like"/>
</dbReference>
<keyword evidence="6" id="KW-0336">GPI-anchor</keyword>
<feature type="transmembrane region" description="Helical" evidence="20">
    <location>
        <begin position="682"/>
        <end position="701"/>
    </location>
</feature>
<keyword evidence="12 20" id="KW-0472">Membrane</keyword>
<comment type="function">
    <text evidence="16">Hydrolyzes nucleotides into nucleosides. Snake venom 5'-nucleotidases are widely distributed among venomous snake taxa, but there is a lack of information about their biological activities. They have been shown to inhibit platelet aggregation. This effect may be due to the liberation of inhibitory AMP or adenosine by its action on ADP released upon initiation of aggregation. Venom 5'-nucleotidases are also known to synergistically act in vivo with other toxins like ADPases, phospholipases, and disintegrins to exert a more pronounced anti-coagulant effect.</text>
</comment>
<dbReference type="AlphaFoldDB" id="A0A8D2JE64"/>
<dbReference type="FunFam" id="3.60.21.10:FF:000020">
    <property type="entry name" value="NT5E isoform 4"/>
    <property type="match status" value="1"/>
</dbReference>
<reference evidence="23" key="2">
    <citation type="submission" date="2025-09" db="UniProtKB">
        <authorList>
            <consortium name="Ensembl"/>
        </authorList>
    </citation>
    <scope>IDENTIFICATION</scope>
</reference>
<dbReference type="InterPro" id="IPR006146">
    <property type="entry name" value="5'-Nucleotdase_CS"/>
</dbReference>
<dbReference type="Pfam" id="PF00149">
    <property type="entry name" value="Metallophos"/>
    <property type="match status" value="1"/>
</dbReference>
<dbReference type="PROSITE" id="PS00785">
    <property type="entry name" value="5_NUCLEOTIDASE_1"/>
    <property type="match status" value="1"/>
</dbReference>
<comment type="cofactor">
    <cofactor evidence="2">
        <name>Zn(2+)</name>
        <dbReference type="ChEBI" id="CHEBI:29105"/>
    </cofactor>
</comment>
<dbReference type="GO" id="GO:0008253">
    <property type="term" value="F:5'-nucleotidase activity"/>
    <property type="evidence" value="ECO:0007669"/>
    <property type="project" value="UniProtKB-EC"/>
</dbReference>
<dbReference type="PANTHER" id="PTHR11575:SF24">
    <property type="entry name" value="5'-NUCLEOTIDASE"/>
    <property type="match status" value="1"/>
</dbReference>
<evidence type="ECO:0000256" key="10">
    <source>
        <dbReference type="ARBA" id="ARBA00022801"/>
    </source>
</evidence>
<reference evidence="23" key="1">
    <citation type="submission" date="2025-08" db="UniProtKB">
        <authorList>
            <consortium name="Ensembl"/>
        </authorList>
    </citation>
    <scope>IDENTIFICATION</scope>
</reference>
<comment type="subcellular location">
    <subcellularLocation>
        <location evidence="3">Membrane</location>
        <topology evidence="3">Lipid-anchor</topology>
        <topology evidence="3">GPI-anchor</topology>
    </subcellularLocation>
</comment>